<feature type="transmembrane region" description="Helical" evidence="1">
    <location>
        <begin position="54"/>
        <end position="72"/>
    </location>
</feature>
<feature type="transmembrane region" description="Helical" evidence="1">
    <location>
        <begin position="29"/>
        <end position="48"/>
    </location>
</feature>
<keyword evidence="1" id="KW-0472">Membrane</keyword>
<dbReference type="GO" id="GO:0016020">
    <property type="term" value="C:membrane"/>
    <property type="evidence" value="ECO:0007669"/>
    <property type="project" value="InterPro"/>
</dbReference>
<dbReference type="InterPro" id="IPR007313">
    <property type="entry name" value="FxsA"/>
</dbReference>
<dbReference type="NCBIfam" id="NF008528">
    <property type="entry name" value="PRK11463.1-2"/>
    <property type="match status" value="1"/>
</dbReference>
<comment type="caution">
    <text evidence="2">The sequence shown here is derived from an EMBL/GenBank/DDBJ whole genome shotgun (WGS) entry which is preliminary data.</text>
</comment>
<evidence type="ECO:0000313" key="2">
    <source>
        <dbReference type="EMBL" id="MTV31519.1"/>
    </source>
</evidence>
<evidence type="ECO:0000313" key="3">
    <source>
        <dbReference type="Proteomes" id="UP000439113"/>
    </source>
</evidence>
<feature type="transmembrane region" description="Helical" evidence="1">
    <location>
        <begin position="101"/>
        <end position="126"/>
    </location>
</feature>
<protein>
    <submittedName>
        <fullName evidence="2">FxsA family protein</fullName>
    </submittedName>
</protein>
<accession>A0A6N8DM15</accession>
<sequence>MGSIAGARQQGGEAYGIARRKGLGMFRSIFGPALIIWVAAELATFYAVAHVIGLGGALLAGVATTLLGFANLRENASVALQRVRAAVTGGRAREGAMAEGMIGSFGAILLILPGFLSDIVGLVLTIPSVRDDLASKMRSHQPGSGRKADLTAIDLNPSEWRITDASSERRPR</sequence>
<dbReference type="EMBL" id="WNKS01000008">
    <property type="protein sequence ID" value="MTV31519.1"/>
    <property type="molecule type" value="Genomic_DNA"/>
</dbReference>
<proteinExistence type="predicted"/>
<dbReference type="Pfam" id="PF04186">
    <property type="entry name" value="FxsA"/>
    <property type="match status" value="1"/>
</dbReference>
<dbReference type="AlphaFoldDB" id="A0A6N8DM15"/>
<dbReference type="PANTHER" id="PTHR35335">
    <property type="entry name" value="UPF0716 PROTEIN FXSA"/>
    <property type="match status" value="1"/>
</dbReference>
<gene>
    <name evidence="2" type="ORF">GJ654_10980</name>
</gene>
<reference evidence="2 3" key="1">
    <citation type="submission" date="2019-11" db="EMBL/GenBank/DDBJ databases">
        <title>Whole-genome sequence of a Rhodoblastus acidophilus DSM 142.</title>
        <authorList>
            <person name="Kyndt J.A."/>
            <person name="Meyer T.E."/>
        </authorList>
    </citation>
    <scope>NUCLEOTIDE SEQUENCE [LARGE SCALE GENOMIC DNA]</scope>
    <source>
        <strain evidence="2 3">DSM 142</strain>
    </source>
</reference>
<dbReference type="RefSeq" id="WP_155446199.1">
    <property type="nucleotide sequence ID" value="NZ_JAOQNR010000009.1"/>
</dbReference>
<name>A0A6N8DM15_RHOAC</name>
<dbReference type="PANTHER" id="PTHR35335:SF1">
    <property type="entry name" value="UPF0716 PROTEIN FXSA"/>
    <property type="match status" value="1"/>
</dbReference>
<dbReference type="Proteomes" id="UP000439113">
    <property type="component" value="Unassembled WGS sequence"/>
</dbReference>
<keyword evidence="1" id="KW-0812">Transmembrane</keyword>
<organism evidence="2 3">
    <name type="scientific">Rhodoblastus acidophilus</name>
    <name type="common">Rhodopseudomonas acidophila</name>
    <dbReference type="NCBI Taxonomy" id="1074"/>
    <lineage>
        <taxon>Bacteria</taxon>
        <taxon>Pseudomonadati</taxon>
        <taxon>Pseudomonadota</taxon>
        <taxon>Alphaproteobacteria</taxon>
        <taxon>Hyphomicrobiales</taxon>
        <taxon>Rhodoblastaceae</taxon>
        <taxon>Rhodoblastus</taxon>
    </lineage>
</organism>
<dbReference type="OrthoDB" id="9792788at2"/>
<evidence type="ECO:0000256" key="1">
    <source>
        <dbReference type="SAM" id="Phobius"/>
    </source>
</evidence>
<keyword evidence="1" id="KW-1133">Transmembrane helix</keyword>